<protein>
    <recommendedName>
        <fullName evidence="4">SAP domain-containing protein</fullName>
    </recommendedName>
</protein>
<feature type="region of interest" description="Disordered" evidence="1">
    <location>
        <begin position="248"/>
        <end position="278"/>
    </location>
</feature>
<dbReference type="Proteomes" id="UP001162060">
    <property type="component" value="Unassembled WGS sequence"/>
</dbReference>
<evidence type="ECO:0000313" key="3">
    <source>
        <dbReference type="Proteomes" id="UP001162060"/>
    </source>
</evidence>
<gene>
    <name evidence="2" type="ORF">PM001_LOCUS15462</name>
</gene>
<evidence type="ECO:0008006" key="4">
    <source>
        <dbReference type="Google" id="ProtNLM"/>
    </source>
</evidence>
<feature type="compositionally biased region" description="Low complexity" evidence="1">
    <location>
        <begin position="104"/>
        <end position="113"/>
    </location>
</feature>
<comment type="caution">
    <text evidence="2">The sequence shown here is derived from an EMBL/GenBank/DDBJ whole genome shotgun (WGS) entry which is preliminary data.</text>
</comment>
<dbReference type="AlphaFoldDB" id="A0AAV1U8U6"/>
<proteinExistence type="predicted"/>
<feature type="compositionally biased region" description="Basic residues" evidence="1">
    <location>
        <begin position="75"/>
        <end position="97"/>
    </location>
</feature>
<name>A0AAV1U8U6_9STRA</name>
<reference evidence="2" key="1">
    <citation type="submission" date="2024-01" db="EMBL/GenBank/DDBJ databases">
        <authorList>
            <person name="Webb A."/>
        </authorList>
    </citation>
    <scope>NUCLEOTIDE SEQUENCE</scope>
    <source>
        <strain evidence="2">Pm1</strain>
    </source>
</reference>
<feature type="region of interest" description="Disordered" evidence="1">
    <location>
        <begin position="1"/>
        <end position="129"/>
    </location>
</feature>
<accession>A0AAV1U8U6</accession>
<dbReference type="EMBL" id="CAKLBY020000166">
    <property type="protein sequence ID" value="CAK7930312.1"/>
    <property type="molecule type" value="Genomic_DNA"/>
</dbReference>
<evidence type="ECO:0000313" key="2">
    <source>
        <dbReference type="EMBL" id="CAK7930312.1"/>
    </source>
</evidence>
<sequence length="449" mass="49640">MTADAALVAPSYRSSGKADAKSRCGGSHRDECVDPLRIPSEPTRGPCPRIQTERIHAATKSVVSCRTEPKQSPPKQHKKARKQQHKQQHKQAKRRSHSVHELPSAATSAATSAAHHDSSVSPPSLRKNRSVSLGAKKHVIWGDVSAREFARFPGGGGAVPYDGTWALGLGHQVSDVALGSVLERETRRQQTLQDRVEHLSRARRRDVREGETRQFDYRRGVENPLFARLSEEERKRVFALVQEEKEVELRGKTGPSRASETRLPSPLHGPNPSRRKNSTASLDAFEEGASGDDAAWRTPDFGCLSIEQLDEFTRIRDSRDGAGGCSCGDLVKKVAKMNVKKLRAFLQERQVAQLPGVGKTELMAAAKKLAREQKNCQSTDSDCECARNGVPCHSDVCEGCAGDCCNPFQRYVYRSVEVQQYRKEQLAKYQQLQGKVQQPDDVTASVCVN</sequence>
<evidence type="ECO:0000256" key="1">
    <source>
        <dbReference type="SAM" id="MobiDB-lite"/>
    </source>
</evidence>
<organism evidence="2 3">
    <name type="scientific">Peronospora matthiolae</name>
    <dbReference type="NCBI Taxonomy" id="2874970"/>
    <lineage>
        <taxon>Eukaryota</taxon>
        <taxon>Sar</taxon>
        <taxon>Stramenopiles</taxon>
        <taxon>Oomycota</taxon>
        <taxon>Peronosporomycetes</taxon>
        <taxon>Peronosporales</taxon>
        <taxon>Peronosporaceae</taxon>
        <taxon>Peronospora</taxon>
    </lineage>
</organism>
<feature type="compositionally biased region" description="Basic and acidic residues" evidence="1">
    <location>
        <begin position="16"/>
        <end position="34"/>
    </location>
</feature>